<dbReference type="Gene3D" id="1.20.120.1760">
    <property type="match status" value="1"/>
</dbReference>
<keyword evidence="5" id="KW-1185">Reference proteome</keyword>
<dbReference type="PROSITE" id="PS00379">
    <property type="entry name" value="CDP_ALCOHOL_P_TRANSF"/>
    <property type="match status" value="1"/>
</dbReference>
<keyword evidence="1 2" id="KW-0808">Transferase</keyword>
<evidence type="ECO:0000313" key="4">
    <source>
        <dbReference type="EMBL" id="TLU73278.1"/>
    </source>
</evidence>
<dbReference type="InterPro" id="IPR043130">
    <property type="entry name" value="CDP-OH_PTrfase_TM_dom"/>
</dbReference>
<feature type="transmembrane region" description="Helical" evidence="3">
    <location>
        <begin position="84"/>
        <end position="106"/>
    </location>
</feature>
<accession>A0A5R9JG72</accession>
<protein>
    <submittedName>
        <fullName evidence="4">CDP-alcohol phosphatidyltransferase family protein</fullName>
    </submittedName>
</protein>
<proteinExistence type="inferred from homology"/>
<gene>
    <name evidence="4" type="ORF">FE263_07670</name>
</gene>
<reference evidence="4 5" key="1">
    <citation type="submission" date="2019-05" db="EMBL/GenBank/DDBJ databases">
        <authorList>
            <person name="Pankratov T."/>
            <person name="Grouzdev D."/>
        </authorList>
    </citation>
    <scope>NUCLEOTIDE SEQUENCE [LARGE SCALE GENOMIC DNA]</scope>
    <source>
        <strain evidence="4 5">KEBCLARHB70R</strain>
    </source>
</reference>
<dbReference type="GO" id="GO:0016020">
    <property type="term" value="C:membrane"/>
    <property type="evidence" value="ECO:0007669"/>
    <property type="project" value="InterPro"/>
</dbReference>
<evidence type="ECO:0000256" key="3">
    <source>
        <dbReference type="SAM" id="Phobius"/>
    </source>
</evidence>
<dbReference type="InterPro" id="IPR048254">
    <property type="entry name" value="CDP_ALCOHOL_P_TRANSF_CS"/>
</dbReference>
<evidence type="ECO:0000256" key="1">
    <source>
        <dbReference type="ARBA" id="ARBA00022679"/>
    </source>
</evidence>
<dbReference type="RefSeq" id="WP_138325359.1">
    <property type="nucleotide sequence ID" value="NZ_VCDI01000002.1"/>
</dbReference>
<dbReference type="InterPro" id="IPR000462">
    <property type="entry name" value="CDP-OH_P_trans"/>
</dbReference>
<sequence>MSHHTLLHRSLDPLVVRLASTPITPDHVTSVRLATALAAAVAVAYGGPWLDVGAALLLVSCILDRLDGALARHTRRFSVMGSRYDLVSDCFSTMATFIGLGIGTRAALVPSLSPLLGLSGALGVITLFWRLNVSRPDPDPGRRRPFDPDDAMLLLPLAIWCGWSDIVLLLVGTCTPLAAAVVCFAVRPSATLAGSEGN</sequence>
<dbReference type="AlphaFoldDB" id="A0A5R9JG72"/>
<keyword evidence="3" id="KW-0812">Transmembrane</keyword>
<organism evidence="4 5">
    <name type="scientific">Lichenicoccus roseus</name>
    <dbReference type="NCBI Taxonomy" id="2683649"/>
    <lineage>
        <taxon>Bacteria</taxon>
        <taxon>Pseudomonadati</taxon>
        <taxon>Pseudomonadota</taxon>
        <taxon>Alphaproteobacteria</taxon>
        <taxon>Acetobacterales</taxon>
        <taxon>Acetobacteraceae</taxon>
        <taxon>Lichenicoccus</taxon>
    </lineage>
</organism>
<comment type="similarity">
    <text evidence="2">Belongs to the CDP-alcohol phosphatidyltransferase class-I family.</text>
</comment>
<feature type="transmembrane region" description="Helical" evidence="3">
    <location>
        <begin position="36"/>
        <end position="63"/>
    </location>
</feature>
<feature type="transmembrane region" description="Helical" evidence="3">
    <location>
        <begin position="112"/>
        <end position="131"/>
    </location>
</feature>
<keyword evidence="3" id="KW-1133">Transmembrane helix</keyword>
<dbReference type="EMBL" id="VCDI01000002">
    <property type="protein sequence ID" value="TLU73278.1"/>
    <property type="molecule type" value="Genomic_DNA"/>
</dbReference>
<evidence type="ECO:0000256" key="2">
    <source>
        <dbReference type="RuleBase" id="RU003750"/>
    </source>
</evidence>
<evidence type="ECO:0000313" key="5">
    <source>
        <dbReference type="Proteomes" id="UP000305654"/>
    </source>
</evidence>
<dbReference type="GO" id="GO:0016780">
    <property type="term" value="F:phosphotransferase activity, for other substituted phosphate groups"/>
    <property type="evidence" value="ECO:0007669"/>
    <property type="project" value="InterPro"/>
</dbReference>
<name>A0A5R9JG72_9PROT</name>
<dbReference type="GO" id="GO:0008654">
    <property type="term" value="P:phospholipid biosynthetic process"/>
    <property type="evidence" value="ECO:0007669"/>
    <property type="project" value="InterPro"/>
</dbReference>
<dbReference type="Pfam" id="PF01066">
    <property type="entry name" value="CDP-OH_P_transf"/>
    <property type="match status" value="1"/>
</dbReference>
<keyword evidence="3" id="KW-0472">Membrane</keyword>
<dbReference type="OrthoDB" id="7390033at2"/>
<comment type="caution">
    <text evidence="4">The sequence shown here is derived from an EMBL/GenBank/DDBJ whole genome shotgun (WGS) entry which is preliminary data.</text>
</comment>
<dbReference type="Proteomes" id="UP000305654">
    <property type="component" value="Unassembled WGS sequence"/>
</dbReference>